<accession>A0A1G9CZP0</accession>
<keyword evidence="3" id="KW-1185">Reference proteome</keyword>
<proteinExistence type="predicted"/>
<dbReference type="Proteomes" id="UP000199433">
    <property type="component" value="Unassembled WGS sequence"/>
</dbReference>
<dbReference type="AlphaFoldDB" id="A0A1G9CZP0"/>
<dbReference type="OrthoDB" id="9807498at2"/>
<evidence type="ECO:0000313" key="3">
    <source>
        <dbReference type="Proteomes" id="UP000199433"/>
    </source>
</evidence>
<evidence type="ECO:0000313" key="2">
    <source>
        <dbReference type="EMBL" id="SDK56884.1"/>
    </source>
</evidence>
<organism evidence="2 3">
    <name type="scientific">Alkalibacterium thalassium</name>
    <dbReference type="NCBI Taxonomy" id="426701"/>
    <lineage>
        <taxon>Bacteria</taxon>
        <taxon>Bacillati</taxon>
        <taxon>Bacillota</taxon>
        <taxon>Bacilli</taxon>
        <taxon>Lactobacillales</taxon>
        <taxon>Carnobacteriaceae</taxon>
        <taxon>Alkalibacterium</taxon>
    </lineage>
</organism>
<evidence type="ECO:0000259" key="1">
    <source>
        <dbReference type="Pfam" id="PF10593"/>
    </source>
</evidence>
<dbReference type="RefSeq" id="WP_091267890.1">
    <property type="nucleotide sequence ID" value="NZ_FNFK01000039.1"/>
</dbReference>
<dbReference type="EMBL" id="FNFK01000039">
    <property type="protein sequence ID" value="SDK56884.1"/>
    <property type="molecule type" value="Genomic_DNA"/>
</dbReference>
<name>A0A1G9CZP0_9LACT</name>
<reference evidence="3" key="1">
    <citation type="submission" date="2016-10" db="EMBL/GenBank/DDBJ databases">
        <authorList>
            <person name="Varghese N."/>
            <person name="Submissions S."/>
        </authorList>
    </citation>
    <scope>NUCLEOTIDE SEQUENCE [LARGE SCALE GENOMIC DNA]</scope>
    <source>
        <strain evidence="3">DSM 19181</strain>
    </source>
</reference>
<sequence>MADNKKIENVKKTIENLQSSYAWEAVKELSMYHGSNLQEKLNTYIAPLNRFDHNELTSSLWKDLVEELHFIEKDVYVTKLGKNVNSTAKIPTLKNSSWKMYENKLISQNWSKSSINNIKDSSFQILQSLSMDTREDGPTKGLVIGNVQSGKTANMAGLMAMAADNGFNFFIVLSGVIESLRKQTANRLYSDMNVSGNGNLHWHQIDNPSLRSSLPAHDVSTLNLSVNSKDKYFMVSLKNKTRLKNLFNWLKSDKNKASQMKVLIIDDEADQASINTKNIEEDETAINGLIKEMVHHKDFLGMNYIAYTATPYANVLNEVGEESLYPKDFVTLLEPSEDYFGAIQIFGIEDPETVPSVDIVRYIENNERDTIRYAQKEESYVECTESLKESVQWLILSVAALRAKNYNKPVSMLVHTSFKINHHALISKIIEDYLRSIKGSEEALKQMRGLYISESKRFDKKDLFNALSDYSSKDKVTDYPEWEEIESELRYLMDLQDSEYLSHIPIGDEGAPKYHTGIHLVIDNSRSKSEDQIMRLVYPNKNQMPEKAPAFIVVGGNTLSRGLTLEGLVSTYFLRTTNQADTLMQMARWFGYRKSYELFPRIWMDRLAYERYTFLAQMNEELKNEIIWYANNGMTPADFAPRVKNSPNYQLIRITSNNKMQSAKGIEFDFAGYNTQTIYFEKDRSILSHNKNVTRDFLNQLDKPLKNRSKMVWHKVSNKEVQSFLEKYKVCSLDKKMSKLPELLGWLEKNTETLTKWNVILSSSGEIERYSSETGGWDIHGYNPKPVTRTKLTNRSTEEIVSIGALRSPRDLTADIEITREIEEEDKKAQGTAGILSIREKYGMGDVPQLIIYRVDKGELSVEEYREKHKESHQQRAPLNFPEEIIGLNILIPGKSRGGNLATYLSASINEITNDEDYIDEQEYKEDTGWN</sequence>
<dbReference type="InterPro" id="IPR018310">
    <property type="entry name" value="Put_endonuclease_Z1-dom"/>
</dbReference>
<gene>
    <name evidence="2" type="ORF">SAMN04488098_103913</name>
</gene>
<protein>
    <submittedName>
        <fullName evidence="2">Z1 domain-containing protein</fullName>
    </submittedName>
</protein>
<dbReference type="Pfam" id="PF10593">
    <property type="entry name" value="Z1"/>
    <property type="match status" value="1"/>
</dbReference>
<feature type="domain" description="Putative endonuclease Z1" evidence="1">
    <location>
        <begin position="386"/>
        <end position="648"/>
    </location>
</feature>
<dbReference type="STRING" id="426701.SAMN04488098_103913"/>